<dbReference type="InterPro" id="IPR011032">
    <property type="entry name" value="GroES-like_sf"/>
</dbReference>
<name>A0A927C0C7_9GAMM</name>
<accession>A0A927C0C7</accession>
<dbReference type="InterPro" id="IPR013149">
    <property type="entry name" value="ADH-like_C"/>
</dbReference>
<dbReference type="GO" id="GO:0008270">
    <property type="term" value="F:zinc ion binding"/>
    <property type="evidence" value="ECO:0007669"/>
    <property type="project" value="InterPro"/>
</dbReference>
<dbReference type="AlphaFoldDB" id="A0A927C0C7"/>
<keyword evidence="9" id="KW-1185">Reference proteome</keyword>
<evidence type="ECO:0000313" key="9">
    <source>
        <dbReference type="Proteomes" id="UP000610558"/>
    </source>
</evidence>
<evidence type="ECO:0000256" key="4">
    <source>
        <dbReference type="ARBA" id="ARBA00022833"/>
    </source>
</evidence>
<evidence type="ECO:0000256" key="2">
    <source>
        <dbReference type="ARBA" id="ARBA00008072"/>
    </source>
</evidence>
<evidence type="ECO:0000256" key="5">
    <source>
        <dbReference type="ARBA" id="ARBA00023002"/>
    </source>
</evidence>
<dbReference type="Proteomes" id="UP000610558">
    <property type="component" value="Unassembled WGS sequence"/>
</dbReference>
<dbReference type="Gene3D" id="3.40.50.720">
    <property type="entry name" value="NAD(P)-binding Rossmann-like Domain"/>
    <property type="match status" value="1"/>
</dbReference>
<evidence type="ECO:0000256" key="1">
    <source>
        <dbReference type="ARBA" id="ARBA00001947"/>
    </source>
</evidence>
<organism evidence="8 9">
    <name type="scientific">Spongiibacter pelagi</name>
    <dbReference type="NCBI Taxonomy" id="2760804"/>
    <lineage>
        <taxon>Bacteria</taxon>
        <taxon>Pseudomonadati</taxon>
        <taxon>Pseudomonadota</taxon>
        <taxon>Gammaproteobacteria</taxon>
        <taxon>Cellvibrionales</taxon>
        <taxon>Spongiibacteraceae</taxon>
        <taxon>Spongiibacter</taxon>
    </lineage>
</organism>
<protein>
    <submittedName>
        <fullName evidence="8">NAD(P)-dependent alcohol dehydrogenase</fullName>
    </submittedName>
</protein>
<dbReference type="SUPFAM" id="SSF50129">
    <property type="entry name" value="GroES-like"/>
    <property type="match status" value="2"/>
</dbReference>
<dbReference type="InterPro" id="IPR036291">
    <property type="entry name" value="NAD(P)-bd_dom_sf"/>
</dbReference>
<comment type="similarity">
    <text evidence="2 6">Belongs to the zinc-containing alcohol dehydrogenase family.</text>
</comment>
<evidence type="ECO:0000256" key="3">
    <source>
        <dbReference type="ARBA" id="ARBA00022723"/>
    </source>
</evidence>
<keyword evidence="3 6" id="KW-0479">Metal-binding</keyword>
<comment type="caution">
    <text evidence="8">The sequence shown here is derived from an EMBL/GenBank/DDBJ whole genome shotgun (WGS) entry which is preliminary data.</text>
</comment>
<feature type="domain" description="Enoyl reductase (ER)" evidence="7">
    <location>
        <begin position="13"/>
        <end position="361"/>
    </location>
</feature>
<dbReference type="PROSITE" id="PS00059">
    <property type="entry name" value="ADH_ZINC"/>
    <property type="match status" value="1"/>
</dbReference>
<gene>
    <name evidence="8" type="ORF">IB286_07800</name>
</gene>
<comment type="cofactor">
    <cofactor evidence="1 6">
        <name>Zn(2+)</name>
        <dbReference type="ChEBI" id="CHEBI:29105"/>
    </cofactor>
</comment>
<dbReference type="InterPro" id="IPR002328">
    <property type="entry name" value="ADH_Zn_CS"/>
</dbReference>
<dbReference type="CDD" id="cd08278">
    <property type="entry name" value="benzyl_alcohol_DH"/>
    <property type="match status" value="1"/>
</dbReference>
<dbReference type="RefSeq" id="WP_190764215.1">
    <property type="nucleotide sequence ID" value="NZ_JACXLD010000003.1"/>
</dbReference>
<reference evidence="8" key="1">
    <citation type="submission" date="2020-09" db="EMBL/GenBank/DDBJ databases">
        <authorList>
            <person name="Yoon J.-W."/>
        </authorList>
    </citation>
    <scope>NUCLEOTIDE SEQUENCE</scope>
    <source>
        <strain evidence="8">KMU-158</strain>
    </source>
</reference>
<dbReference type="SUPFAM" id="SSF51735">
    <property type="entry name" value="NAD(P)-binding Rossmann-fold domains"/>
    <property type="match status" value="1"/>
</dbReference>
<dbReference type="EMBL" id="JACXLD010000003">
    <property type="protein sequence ID" value="MBD2858915.1"/>
    <property type="molecule type" value="Genomic_DNA"/>
</dbReference>
<evidence type="ECO:0000256" key="6">
    <source>
        <dbReference type="RuleBase" id="RU361277"/>
    </source>
</evidence>
<dbReference type="PANTHER" id="PTHR43350">
    <property type="entry name" value="NAD-DEPENDENT ALCOHOL DEHYDROGENASE"/>
    <property type="match status" value="1"/>
</dbReference>
<proteinExistence type="inferred from homology"/>
<keyword evidence="5" id="KW-0560">Oxidoreductase</keyword>
<dbReference type="Gene3D" id="3.90.180.10">
    <property type="entry name" value="Medium-chain alcohol dehydrogenases, catalytic domain"/>
    <property type="match status" value="1"/>
</dbReference>
<evidence type="ECO:0000259" key="7">
    <source>
        <dbReference type="SMART" id="SM00829"/>
    </source>
</evidence>
<sequence>MMKITAAIAREPGQDFSIEACELGEPGPGEVLVKVESCGICHTDIAARNQDMPVPLPAVLGHEGVGCIEKLGEGVSDYQVGDRVLMSFGSCGQCGNCNTGAPGYCDNGLAYFVGMRLDGSSPVSQNGKPMTGHFFAQSSFANYCVASTVNLVKLDDSLPAELMAPLACGVQTGMGAVLLAMKAQANKSLVVIGCGTVGLAAIIAGKIAGCDPIIAVDLMESRLELASELGATHIINGAEGNLTEQLLALGGANYVLDTTGVPQVISSAIDGMKKQGHMVLVGVGKPETKLNFDMNMFMMTGKKLEGVIEGNAVPAEFVPQMIEYYRNGQLPLEKLVTSYPFTAINQAVADMHSGKAVKAVLKMA</sequence>
<dbReference type="GO" id="GO:0016616">
    <property type="term" value="F:oxidoreductase activity, acting on the CH-OH group of donors, NAD or NADP as acceptor"/>
    <property type="evidence" value="ECO:0007669"/>
    <property type="project" value="UniProtKB-ARBA"/>
</dbReference>
<dbReference type="Pfam" id="PF08240">
    <property type="entry name" value="ADH_N"/>
    <property type="match status" value="1"/>
</dbReference>
<dbReference type="InterPro" id="IPR020843">
    <property type="entry name" value="ER"/>
</dbReference>
<dbReference type="PANTHER" id="PTHR43350:SF17">
    <property type="entry name" value="NAD-DEPENDENT ALCOHOL DEHYDROGENASE"/>
    <property type="match status" value="1"/>
</dbReference>
<dbReference type="InterPro" id="IPR013154">
    <property type="entry name" value="ADH-like_N"/>
</dbReference>
<dbReference type="SMART" id="SM00829">
    <property type="entry name" value="PKS_ER"/>
    <property type="match status" value="1"/>
</dbReference>
<keyword evidence="4 6" id="KW-0862">Zinc</keyword>
<evidence type="ECO:0000313" key="8">
    <source>
        <dbReference type="EMBL" id="MBD2858915.1"/>
    </source>
</evidence>
<dbReference type="Pfam" id="PF00107">
    <property type="entry name" value="ADH_zinc_N"/>
    <property type="match status" value="1"/>
</dbReference>